<protein>
    <recommendedName>
        <fullName evidence="3">Terminase-like family protein</fullName>
    </recommendedName>
</protein>
<keyword evidence="2" id="KW-1185">Reference proteome</keyword>
<evidence type="ECO:0000313" key="2">
    <source>
        <dbReference type="Proteomes" id="UP000199345"/>
    </source>
</evidence>
<reference evidence="2" key="1">
    <citation type="submission" date="2016-10" db="EMBL/GenBank/DDBJ databases">
        <authorList>
            <person name="Varghese N."/>
            <person name="Submissions S."/>
        </authorList>
    </citation>
    <scope>NUCLEOTIDE SEQUENCE [LARGE SCALE GENOMIC DNA]</scope>
    <source>
        <strain evidence="2">Nm71</strain>
    </source>
</reference>
<dbReference type="EMBL" id="FOIA01000025">
    <property type="protein sequence ID" value="SET41138.1"/>
    <property type="molecule type" value="Genomic_DNA"/>
</dbReference>
<evidence type="ECO:0008006" key="3">
    <source>
        <dbReference type="Google" id="ProtNLM"/>
    </source>
</evidence>
<proteinExistence type="predicted"/>
<gene>
    <name evidence="1" type="ORF">SAMN05216326_12553</name>
</gene>
<dbReference type="InterPro" id="IPR027417">
    <property type="entry name" value="P-loop_NTPase"/>
</dbReference>
<organism evidence="1 2">
    <name type="scientific">Nitrosomonas marina</name>
    <dbReference type="NCBI Taxonomy" id="917"/>
    <lineage>
        <taxon>Bacteria</taxon>
        <taxon>Pseudomonadati</taxon>
        <taxon>Pseudomonadota</taxon>
        <taxon>Betaproteobacteria</taxon>
        <taxon>Nitrosomonadales</taxon>
        <taxon>Nitrosomonadaceae</taxon>
        <taxon>Nitrosomonas</taxon>
    </lineage>
</organism>
<dbReference type="Gene3D" id="3.40.50.300">
    <property type="entry name" value="P-loop containing nucleotide triphosphate hydrolases"/>
    <property type="match status" value="1"/>
</dbReference>
<name>A0A1I0E7H7_9PROT</name>
<sequence>MSAQNSIFSDPRYADFVDRFHADPLRFAVEVTGITPSFDQEDLLHEISPANAKVSVVSGTSTGKTAAFGRIVLWHLLCFPIAAYEGKIEIGSNTYIGAPRINQVGDGVWKEMQDARIGIASGEYSWINDYYEITKTRAYVKGFEEQWFAAQVAMQKGQAIGVAGKHRYWQLIIIDEAAGVPDEHFDVIEGTQTQPGNRTLLASQGVRNAGRFYETHHSLSRDNGGSWANLVFNSEHSPFVTKQWLRDRDEETGGKTSVEYIIRVKGGFADSSGSNLLTRSDMESAFNLGSIIGDDEAYGLMLLADVALGEYRDYSVAVVAKVIGYGDIGADARRVEYILIPIHTNSKDEVTFAGDLVDLFGKTSNATLLVDNGGAGHTVNRLIEMQGVPVVRVDWGKPCFKKEYQNRFYNRRACAMVRWRDAVKAGRVSFLFPDGIDRKTREKIMSQGSRLPYHFAEAGGLKYVMMKKEKMREEGIPSPDIIDPMTFPFLEDANEYIVADGAGRGTNTSAVDDAMAKADEEFSDV</sequence>
<dbReference type="RefSeq" id="WP_090659953.1">
    <property type="nucleotide sequence ID" value="NZ_FOIA01000025.1"/>
</dbReference>
<dbReference type="AlphaFoldDB" id="A0A1I0E7H7"/>
<dbReference type="Proteomes" id="UP000199345">
    <property type="component" value="Unassembled WGS sequence"/>
</dbReference>
<dbReference type="OrthoDB" id="9775154at2"/>
<dbReference type="Gene3D" id="3.30.420.240">
    <property type="match status" value="1"/>
</dbReference>
<accession>A0A1I0E7H7</accession>
<evidence type="ECO:0000313" key="1">
    <source>
        <dbReference type="EMBL" id="SET41138.1"/>
    </source>
</evidence>